<protein>
    <recommendedName>
        <fullName evidence="3">Bifunctional protein PutA</fullName>
    </recommendedName>
    <domain>
        <recommendedName>
            <fullName evidence="3">Proline dehydrogenase</fullName>
            <ecNumber evidence="3">1.5.5.2</ecNumber>
        </recommendedName>
        <alternativeName>
            <fullName evidence="3">Proline oxidase</fullName>
        </alternativeName>
    </domain>
    <domain>
        <recommendedName>
            <fullName evidence="3">Delta-1-pyrroline-5-carboxylate dehydrogenase</fullName>
            <shortName evidence="3">P5C dehydrogenase</shortName>
            <ecNumber evidence="3">1.2.1.88</ecNumber>
        </recommendedName>
        <alternativeName>
            <fullName evidence="3">L-glutamate gamma-semialdehyde dehydrogenase</fullName>
        </alternativeName>
    </domain>
</protein>
<comment type="caution">
    <text evidence="8">The sequence shown here is derived from an EMBL/GenBank/DDBJ whole genome shotgun (WGS) entry which is preliminary data.</text>
</comment>
<keyword evidence="3" id="KW-0238">DNA-binding</keyword>
<dbReference type="NCBIfam" id="TIGR01238">
    <property type="entry name" value="D1pyr5carbox3"/>
    <property type="match status" value="1"/>
</dbReference>
<comment type="catalytic activity">
    <reaction evidence="3">
        <text>L-glutamate 5-semialdehyde + NAD(+) + H2O = L-glutamate + NADH + 2 H(+)</text>
        <dbReference type="Rhea" id="RHEA:30235"/>
        <dbReference type="ChEBI" id="CHEBI:15377"/>
        <dbReference type="ChEBI" id="CHEBI:15378"/>
        <dbReference type="ChEBI" id="CHEBI:29985"/>
        <dbReference type="ChEBI" id="CHEBI:57540"/>
        <dbReference type="ChEBI" id="CHEBI:57945"/>
        <dbReference type="ChEBI" id="CHEBI:58066"/>
        <dbReference type="EC" id="1.2.1.88"/>
    </reaction>
</comment>
<accession>A0A8J3MNQ8</accession>
<dbReference type="Pfam" id="PF00171">
    <property type="entry name" value="Aldedh"/>
    <property type="match status" value="1"/>
</dbReference>
<feature type="active site" evidence="4">
    <location>
        <position position="832"/>
    </location>
</feature>
<gene>
    <name evidence="8" type="primary">putA</name>
    <name evidence="8" type="ORF">sL5_02010</name>
</gene>
<dbReference type="InterPro" id="IPR015590">
    <property type="entry name" value="Aldehyde_DH_dom"/>
</dbReference>
<dbReference type="PANTHER" id="PTHR42862:SF1">
    <property type="entry name" value="DELTA-1-PYRROLINE-5-CARBOXYLATE DEHYDROGENASE 2, ISOFORM A-RELATED"/>
    <property type="match status" value="1"/>
</dbReference>
<dbReference type="InterPro" id="IPR016162">
    <property type="entry name" value="Ald_DH_N"/>
</dbReference>
<organism evidence="8 9">
    <name type="scientific">Candidatus Mesenet longicola</name>
    <dbReference type="NCBI Taxonomy" id="1892558"/>
    <lineage>
        <taxon>Bacteria</taxon>
        <taxon>Pseudomonadati</taxon>
        <taxon>Pseudomonadota</taxon>
        <taxon>Alphaproteobacteria</taxon>
        <taxon>Rickettsiales</taxon>
        <taxon>Anaplasmataceae</taxon>
        <taxon>Candidatus Mesenet</taxon>
    </lineage>
</organism>
<dbReference type="NCBIfam" id="NF008869">
    <property type="entry name" value="PRK11904.1"/>
    <property type="match status" value="1"/>
</dbReference>
<dbReference type="SUPFAM" id="SSF81935">
    <property type="entry name" value="N-terminal domain of bifunctional PutA protein"/>
    <property type="match status" value="1"/>
</dbReference>
<evidence type="ECO:0000313" key="9">
    <source>
        <dbReference type="Proteomes" id="UP000637906"/>
    </source>
</evidence>
<dbReference type="InterPro" id="IPR050485">
    <property type="entry name" value="Proline_metab_enzyme"/>
</dbReference>
<comment type="function">
    <text evidence="3">Oxidizes proline to glutamate for use as a carbon and nitrogen source.</text>
</comment>
<evidence type="ECO:0000259" key="7">
    <source>
        <dbReference type="Pfam" id="PF14850"/>
    </source>
</evidence>
<comment type="pathway">
    <text evidence="3">Amino-acid degradation; L-proline degradation into L-glutamate; L-glutamate from L-proline: step 1/2.</text>
</comment>
<dbReference type="SUPFAM" id="SSF53720">
    <property type="entry name" value="ALDH-like"/>
    <property type="match status" value="1"/>
</dbReference>
<dbReference type="InterPro" id="IPR024089">
    <property type="entry name" value="PRODH_PutA_dom_I/II"/>
</dbReference>
<dbReference type="Proteomes" id="UP000637906">
    <property type="component" value="Unassembled WGS sequence"/>
</dbReference>
<dbReference type="GO" id="GO:0003677">
    <property type="term" value="F:DNA binding"/>
    <property type="evidence" value="ECO:0007669"/>
    <property type="project" value="UniProtKB-KW"/>
</dbReference>
<dbReference type="InterPro" id="IPR002872">
    <property type="entry name" value="Proline_DH_dom"/>
</dbReference>
<feature type="domain" description="Proline dehydrogenase" evidence="6">
    <location>
        <begin position="194"/>
        <end position="480"/>
    </location>
</feature>
<dbReference type="FunFam" id="3.40.309.10:FF:000005">
    <property type="entry name" value="1-pyrroline-5-carboxylate dehydrogenase 1"/>
    <property type="match status" value="1"/>
</dbReference>
<proteinExistence type="inferred from homology"/>
<keyword evidence="3" id="KW-0805">Transcription regulation</keyword>
<keyword evidence="3" id="KW-0804">Transcription</keyword>
<keyword evidence="3" id="KW-0678">Repressor</keyword>
<evidence type="ECO:0000256" key="1">
    <source>
        <dbReference type="ARBA" id="ARBA00023002"/>
    </source>
</evidence>
<dbReference type="Gene3D" id="3.40.309.10">
    <property type="entry name" value="Aldehyde Dehydrogenase, Chain A, domain 2"/>
    <property type="match status" value="1"/>
</dbReference>
<feature type="domain" description="Proline dehydrogenase PutA" evidence="7">
    <location>
        <begin position="64"/>
        <end position="176"/>
    </location>
</feature>
<keyword evidence="3" id="KW-0285">Flavoprotein</keyword>
<dbReference type="Gene3D" id="3.20.20.220">
    <property type="match status" value="1"/>
</dbReference>
<dbReference type="GO" id="GO:0004657">
    <property type="term" value="F:proline dehydrogenase activity"/>
    <property type="evidence" value="ECO:0007669"/>
    <property type="project" value="UniProtKB-UniRule"/>
</dbReference>
<dbReference type="EC" id="1.5.5.2" evidence="3"/>
<comment type="similarity">
    <text evidence="3">In the C-terminal section; belongs to the aldehyde dehydrogenase family.</text>
</comment>
<sequence>MSDNSIFIPSEIRKHIQKLYCVNEKSHIRYLVESIDINNESKIRIYNVAKQIIEKIKDSKLNIIDAFIQKYSLTSDEGIALMCLAESLLRIPDNCTIDELIKDKIVNCQWNKHAKRSSSLFVNASTWALAAGKNILTQDVEDSKWYNIVNNLIKRFGEPIIRGAVTQFVSMLGKHFIAGETIEEALEAIGSNENKDLYSYDMLGEAAYTAESANDYFNSYMHAIKVIGNAAGAKGPFKSDGISIKLSALHPCYEFTQLDRIKSEMIPKILELCCAAKEYDISLCIDAEEARRLEASLVIFEALRLDESLNGWEGLGFAVQAYQKRALSVLDFIEDVAIRSKHKVMIRLVKGAYWDFEIKNAQELGLDDYPVFTRKAYTDVSYLACAQKLLSKENSFYPCFATHNAHTLSAIIELADKNHSGFEFQRLYGMGKNLYDYITLELASNINCRIYAPIGSHDNLLCYLIRRLLENGASSSFINQINNPEVDVEELIADPIDKAKSFDYNPHPSIPLPQNITPKRKNSSGIDINDSISILKIEEGIKSFANTEWQVGPIINGQFSDSGNAQVINPARLEHVVGYVSDTNKKQALEALDIVYHAWPDWKNTKVQTRAECLEKAADLIENENMLKLIYLLIVEAGKTVRDAIAEVREAIDFLRYYAAVAKDDLSEPKVLPGIAGEDNFILFEGRGVFLCISPWNFPLAIFIGQVAAALVAGNTVLAKPAEQTPIIAYEAIKILLSAGIPENVLSLLPGDGEFLGKTLIPNKKITGIAFTGSTQTAFLINKMLAERDGPISPLIAETGGLNAMIIDSSALLEQVTADVLLSAFGSSGQRCSSLRVLFIQNDIADKQIKMICGAMKELRVGDPMLFNIDIGPIIDKNSLEMLRGHTKKMPKIGRLLCKTCIDPHHHNNGYFFPPHAYEIEDISQLKQEVFGPILHIIRYEKSHLDKVIDAINSTGYGLTFALQSRVQNNIDYISSKISAGNIYINRNQIGAIVEMQPFGGRGLSGTGPKAGGPYYLHRFSVEKVISVNSTAMGGNSALLCLEP</sequence>
<dbReference type="SUPFAM" id="SSF51730">
    <property type="entry name" value="FAD-linked oxidoreductase"/>
    <property type="match status" value="1"/>
</dbReference>
<evidence type="ECO:0000313" key="8">
    <source>
        <dbReference type="EMBL" id="GHM59208.1"/>
    </source>
</evidence>
<dbReference type="InterPro" id="IPR016163">
    <property type="entry name" value="Ald_DH_C"/>
</dbReference>
<dbReference type="CDD" id="cd07125">
    <property type="entry name" value="ALDH_PutA-P5CDH"/>
    <property type="match status" value="1"/>
</dbReference>
<comment type="cofactor">
    <cofactor evidence="3">
        <name>FAD</name>
        <dbReference type="ChEBI" id="CHEBI:57692"/>
    </cofactor>
</comment>
<dbReference type="InterPro" id="IPR024082">
    <property type="entry name" value="PRODH_PutA_dom_II"/>
</dbReference>
<dbReference type="Gene3D" id="1.20.5.460">
    <property type="entry name" value="Single helix bin"/>
    <property type="match status" value="1"/>
</dbReference>
<dbReference type="GO" id="GO:0003700">
    <property type="term" value="F:DNA-binding transcription factor activity"/>
    <property type="evidence" value="ECO:0007669"/>
    <property type="project" value="InterPro"/>
</dbReference>
<keyword evidence="3" id="KW-0274">FAD</keyword>
<comment type="similarity">
    <text evidence="3">In the N-terminal section; belongs to the proline dehydrogenase family.</text>
</comment>
<evidence type="ECO:0000256" key="4">
    <source>
        <dbReference type="PIRSR" id="PIRSR000197-1"/>
    </source>
</evidence>
<dbReference type="InterPro" id="IPR029041">
    <property type="entry name" value="FAD-linked_oxidoreductase-like"/>
</dbReference>
<dbReference type="InterPro" id="IPR005933">
    <property type="entry name" value="PutA_C"/>
</dbReference>
<evidence type="ECO:0000259" key="5">
    <source>
        <dbReference type="Pfam" id="PF00171"/>
    </source>
</evidence>
<name>A0A8J3MNQ8_9RICK</name>
<dbReference type="EC" id="1.2.1.88" evidence="3"/>
<dbReference type="UniPathway" id="UPA00261">
    <property type="reaction ID" value="UER00373"/>
</dbReference>
<evidence type="ECO:0000259" key="6">
    <source>
        <dbReference type="Pfam" id="PF01619"/>
    </source>
</evidence>
<dbReference type="InterPro" id="IPR016161">
    <property type="entry name" value="Ald_DH/histidinol_DH"/>
</dbReference>
<feature type="active site" evidence="4">
    <location>
        <position position="798"/>
    </location>
</feature>
<dbReference type="GO" id="GO:0003842">
    <property type="term" value="F:L-glutamate gamma-semialdehyde dehydrogenase activity"/>
    <property type="evidence" value="ECO:0007669"/>
    <property type="project" value="UniProtKB-UniRule"/>
</dbReference>
<keyword evidence="2 3" id="KW-0520">NAD</keyword>
<dbReference type="PIRSF" id="PIRSF000197">
    <property type="entry name" value="Bifunct_PutA"/>
    <property type="match status" value="1"/>
</dbReference>
<dbReference type="PANTHER" id="PTHR42862">
    <property type="entry name" value="DELTA-1-PYRROLINE-5-CARBOXYLATE DEHYDROGENASE 1, ISOFORM A-RELATED"/>
    <property type="match status" value="1"/>
</dbReference>
<keyword evidence="1 3" id="KW-0560">Oxidoreductase</keyword>
<dbReference type="Pfam" id="PF14850">
    <property type="entry name" value="Pro_dh-DNA_bdg"/>
    <property type="match status" value="1"/>
</dbReference>
<comment type="catalytic activity">
    <reaction evidence="3">
        <text>L-proline + a quinone = (S)-1-pyrroline-5-carboxylate + a quinol + H(+)</text>
        <dbReference type="Rhea" id="RHEA:23784"/>
        <dbReference type="ChEBI" id="CHEBI:15378"/>
        <dbReference type="ChEBI" id="CHEBI:17388"/>
        <dbReference type="ChEBI" id="CHEBI:24646"/>
        <dbReference type="ChEBI" id="CHEBI:60039"/>
        <dbReference type="ChEBI" id="CHEBI:132124"/>
        <dbReference type="EC" id="1.5.5.2"/>
    </reaction>
</comment>
<keyword evidence="9" id="KW-1185">Reference proteome</keyword>
<keyword evidence="3" id="KW-0642">Proline metabolism</keyword>
<dbReference type="AlphaFoldDB" id="A0A8J3MNQ8"/>
<dbReference type="EMBL" id="BNGU01000005">
    <property type="protein sequence ID" value="GHM59208.1"/>
    <property type="molecule type" value="Genomic_DNA"/>
</dbReference>
<dbReference type="GO" id="GO:0009898">
    <property type="term" value="C:cytoplasmic side of plasma membrane"/>
    <property type="evidence" value="ECO:0007669"/>
    <property type="project" value="TreeGrafter"/>
</dbReference>
<reference evidence="8 9" key="1">
    <citation type="journal article" date="2021" name="Microb. Ecol.">
        <title>Candidatus Mesenet longicola: Novel Endosymbionts of Brontispa longissima that Induce Cytoplasmic Incompatibility.</title>
        <authorList>
            <person name="Takano S."/>
            <person name="Gotoh Y."/>
            <person name="Hayashi T."/>
        </authorList>
    </citation>
    <scope>NUCLEOTIDE SEQUENCE [LARGE SCALE GENOMIC DNA]</scope>
    <source>
        <strain evidence="8">L5</strain>
    </source>
</reference>
<evidence type="ECO:0000256" key="2">
    <source>
        <dbReference type="ARBA" id="ARBA00023027"/>
    </source>
</evidence>
<comment type="pathway">
    <text evidence="3">Amino-acid degradation; L-proline degradation into L-glutamate; L-glutamate from L-proline: step 2/2.</text>
</comment>
<evidence type="ECO:0000256" key="3">
    <source>
        <dbReference type="PIRNR" id="PIRNR000197"/>
    </source>
</evidence>
<dbReference type="Gene3D" id="3.40.605.10">
    <property type="entry name" value="Aldehyde Dehydrogenase, Chain A, domain 1"/>
    <property type="match status" value="1"/>
</dbReference>
<feature type="domain" description="Aldehyde dehydrogenase" evidence="5">
    <location>
        <begin position="562"/>
        <end position="1025"/>
    </location>
</feature>
<dbReference type="GO" id="GO:0010133">
    <property type="term" value="P:L-proline catabolic process to L-glutamate"/>
    <property type="evidence" value="ECO:0007669"/>
    <property type="project" value="UniProtKB-UniRule"/>
</dbReference>
<dbReference type="InterPro" id="IPR025703">
    <property type="entry name" value="Bifunct_PutA"/>
</dbReference>
<dbReference type="Pfam" id="PF01619">
    <property type="entry name" value="Pro_dh"/>
    <property type="match status" value="1"/>
</dbReference>